<dbReference type="SMART" id="SM00248">
    <property type="entry name" value="ANK"/>
    <property type="match status" value="4"/>
</dbReference>
<feature type="repeat" description="ANK" evidence="1">
    <location>
        <begin position="98"/>
        <end position="130"/>
    </location>
</feature>
<dbReference type="SUPFAM" id="SSF48403">
    <property type="entry name" value="Ankyrin repeat"/>
    <property type="match status" value="1"/>
</dbReference>
<keyword evidence="1" id="KW-0040">ANK repeat</keyword>
<dbReference type="EMBL" id="JAXOVC010000008">
    <property type="protein sequence ID" value="KAK4498169.1"/>
    <property type="molecule type" value="Genomic_DNA"/>
</dbReference>
<feature type="repeat" description="ANK" evidence="1">
    <location>
        <begin position="68"/>
        <end position="97"/>
    </location>
</feature>
<evidence type="ECO:0008006" key="4">
    <source>
        <dbReference type="Google" id="ProtNLM"/>
    </source>
</evidence>
<evidence type="ECO:0000313" key="3">
    <source>
        <dbReference type="Proteomes" id="UP001305779"/>
    </source>
</evidence>
<dbReference type="Pfam" id="PF12796">
    <property type="entry name" value="Ank_2"/>
    <property type="match status" value="1"/>
</dbReference>
<organism evidence="2 3">
    <name type="scientific">Zasmidium cellare</name>
    <name type="common">Wine cellar mold</name>
    <name type="synonym">Racodium cellare</name>
    <dbReference type="NCBI Taxonomy" id="395010"/>
    <lineage>
        <taxon>Eukaryota</taxon>
        <taxon>Fungi</taxon>
        <taxon>Dikarya</taxon>
        <taxon>Ascomycota</taxon>
        <taxon>Pezizomycotina</taxon>
        <taxon>Dothideomycetes</taxon>
        <taxon>Dothideomycetidae</taxon>
        <taxon>Mycosphaerellales</taxon>
        <taxon>Mycosphaerellaceae</taxon>
        <taxon>Zasmidium</taxon>
    </lineage>
</organism>
<dbReference type="PANTHER" id="PTHR22677:SF4">
    <property type="entry name" value="USHER SYNDROME TYPE-1G PROTEIN-LIKE PROTEIN"/>
    <property type="match status" value="1"/>
</dbReference>
<protein>
    <recommendedName>
        <fullName evidence="4">Ankyrin repeat domain-containing protein</fullName>
    </recommendedName>
</protein>
<evidence type="ECO:0000256" key="1">
    <source>
        <dbReference type="PROSITE-ProRule" id="PRU00023"/>
    </source>
</evidence>
<dbReference type="Pfam" id="PF00023">
    <property type="entry name" value="Ank"/>
    <property type="match status" value="1"/>
</dbReference>
<sequence>MLVTAAHEGNLPAIKELIKRGHLKPKSPNLFFKTHPLFAAIRADEPEIALELLSAGIDFTWMDHGLVTALHVASEVELDDVIIKLLELGANPNARDDDIRSPLLWAAWAGRDEIVDLLIERGAHSGLGNTRSPSVITEAIRGGNLDLARRLITRYDLSSTAIVKSLQYMPIAWNGGISGRTFALNLGIDLDNDNYLFDAHAFGGEK</sequence>
<dbReference type="PANTHER" id="PTHR22677">
    <property type="entry name" value="ANKYRIN REPEAT DOMAIN-CONTAINING PROTEIN 60"/>
    <property type="match status" value="1"/>
</dbReference>
<evidence type="ECO:0000313" key="2">
    <source>
        <dbReference type="EMBL" id="KAK4498169.1"/>
    </source>
</evidence>
<dbReference type="PROSITE" id="PS50297">
    <property type="entry name" value="ANK_REP_REGION"/>
    <property type="match status" value="1"/>
</dbReference>
<keyword evidence="3" id="KW-1185">Reference proteome</keyword>
<reference evidence="2 3" key="1">
    <citation type="journal article" date="2023" name="G3 (Bethesda)">
        <title>A chromosome-level genome assembly of Zasmidium syzygii isolated from banana leaves.</title>
        <authorList>
            <person name="van Westerhoven A.C."/>
            <person name="Mehrabi R."/>
            <person name="Talebi R."/>
            <person name="Steentjes M.B.F."/>
            <person name="Corcolon B."/>
            <person name="Chong P.A."/>
            <person name="Kema G.H.J."/>
            <person name="Seidl M.F."/>
        </authorList>
    </citation>
    <scope>NUCLEOTIDE SEQUENCE [LARGE SCALE GENOMIC DNA]</scope>
    <source>
        <strain evidence="2 3">P124</strain>
    </source>
</reference>
<proteinExistence type="predicted"/>
<name>A0ABR0E9S3_ZASCE</name>
<accession>A0ABR0E9S3</accession>
<dbReference type="Gene3D" id="1.25.40.20">
    <property type="entry name" value="Ankyrin repeat-containing domain"/>
    <property type="match status" value="1"/>
</dbReference>
<comment type="caution">
    <text evidence="2">The sequence shown here is derived from an EMBL/GenBank/DDBJ whole genome shotgun (WGS) entry which is preliminary data.</text>
</comment>
<dbReference type="Proteomes" id="UP001305779">
    <property type="component" value="Unassembled WGS sequence"/>
</dbReference>
<gene>
    <name evidence="2" type="ORF">PRZ48_010826</name>
</gene>
<dbReference type="InterPro" id="IPR002110">
    <property type="entry name" value="Ankyrin_rpt"/>
</dbReference>
<dbReference type="PROSITE" id="PS50088">
    <property type="entry name" value="ANK_REPEAT"/>
    <property type="match status" value="2"/>
</dbReference>
<dbReference type="InterPro" id="IPR036770">
    <property type="entry name" value="Ankyrin_rpt-contain_sf"/>
</dbReference>
<dbReference type="InterPro" id="IPR039323">
    <property type="entry name" value="ANKRD_45/46/60"/>
</dbReference>